<keyword evidence="4" id="KW-0411">Iron-sulfur</keyword>
<dbReference type="GO" id="GO:0003824">
    <property type="term" value="F:catalytic activity"/>
    <property type="evidence" value="ECO:0007669"/>
    <property type="project" value="InterPro"/>
</dbReference>
<dbReference type="GO" id="GO:0046872">
    <property type="term" value="F:metal ion binding"/>
    <property type="evidence" value="ECO:0007669"/>
    <property type="project" value="UniProtKB-KW"/>
</dbReference>
<dbReference type="InterPro" id="IPR013785">
    <property type="entry name" value="Aldolase_TIM"/>
</dbReference>
<keyword evidence="1" id="KW-0949">S-adenosyl-L-methionine</keyword>
<evidence type="ECO:0000256" key="1">
    <source>
        <dbReference type="ARBA" id="ARBA00022691"/>
    </source>
</evidence>
<dbReference type="SUPFAM" id="SSF102114">
    <property type="entry name" value="Radical SAM enzymes"/>
    <property type="match status" value="1"/>
</dbReference>
<feature type="non-terminal residue" evidence="6">
    <location>
        <position position="118"/>
    </location>
</feature>
<dbReference type="InterPro" id="IPR050377">
    <property type="entry name" value="Radical_SAM_PqqE_MftC-like"/>
</dbReference>
<dbReference type="SFLD" id="SFLDS00029">
    <property type="entry name" value="Radical_SAM"/>
    <property type="match status" value="1"/>
</dbReference>
<dbReference type="AlphaFoldDB" id="X0TJN2"/>
<dbReference type="EMBL" id="BARS01016570">
    <property type="protein sequence ID" value="GAF88367.1"/>
    <property type="molecule type" value="Genomic_DNA"/>
</dbReference>
<feature type="domain" description="Radical SAM core" evidence="5">
    <location>
        <begin position="20"/>
        <end position="118"/>
    </location>
</feature>
<evidence type="ECO:0000313" key="6">
    <source>
        <dbReference type="EMBL" id="GAF88367.1"/>
    </source>
</evidence>
<name>X0TJN2_9ZZZZ</name>
<dbReference type="CDD" id="cd01335">
    <property type="entry name" value="Radical_SAM"/>
    <property type="match status" value="1"/>
</dbReference>
<dbReference type="PANTHER" id="PTHR11228:SF7">
    <property type="entry name" value="PQQA PEPTIDE CYCLASE"/>
    <property type="match status" value="1"/>
</dbReference>
<evidence type="ECO:0000256" key="2">
    <source>
        <dbReference type="ARBA" id="ARBA00022723"/>
    </source>
</evidence>
<evidence type="ECO:0000259" key="5">
    <source>
        <dbReference type="PROSITE" id="PS51918"/>
    </source>
</evidence>
<comment type="caution">
    <text evidence="6">The sequence shown here is derived from an EMBL/GenBank/DDBJ whole genome shotgun (WGS) entry which is preliminary data.</text>
</comment>
<dbReference type="PANTHER" id="PTHR11228">
    <property type="entry name" value="RADICAL SAM DOMAIN PROTEIN"/>
    <property type="match status" value="1"/>
</dbReference>
<evidence type="ECO:0000256" key="4">
    <source>
        <dbReference type="ARBA" id="ARBA00023014"/>
    </source>
</evidence>
<protein>
    <recommendedName>
        <fullName evidence="5">Radical SAM core domain-containing protein</fullName>
    </recommendedName>
</protein>
<dbReference type="PROSITE" id="PS51918">
    <property type="entry name" value="RADICAL_SAM"/>
    <property type="match status" value="1"/>
</dbReference>
<keyword evidence="3" id="KW-0408">Iron</keyword>
<dbReference type="InterPro" id="IPR007197">
    <property type="entry name" value="rSAM"/>
</dbReference>
<dbReference type="SFLD" id="SFLDG01067">
    <property type="entry name" value="SPASM/twitch_domain_containing"/>
    <property type="match status" value="1"/>
</dbReference>
<organism evidence="6">
    <name type="scientific">marine sediment metagenome</name>
    <dbReference type="NCBI Taxonomy" id="412755"/>
    <lineage>
        <taxon>unclassified sequences</taxon>
        <taxon>metagenomes</taxon>
        <taxon>ecological metagenomes</taxon>
    </lineage>
</organism>
<evidence type="ECO:0000256" key="3">
    <source>
        <dbReference type="ARBA" id="ARBA00023004"/>
    </source>
</evidence>
<dbReference type="Gene3D" id="3.20.20.70">
    <property type="entry name" value="Aldolase class I"/>
    <property type="match status" value="1"/>
</dbReference>
<accession>X0TJN2</accession>
<keyword evidence="2" id="KW-0479">Metal-binding</keyword>
<proteinExistence type="predicted"/>
<gene>
    <name evidence="6" type="ORF">S01H1_27240</name>
</gene>
<dbReference type="Pfam" id="PF04055">
    <property type="entry name" value="Radical_SAM"/>
    <property type="match status" value="1"/>
</dbReference>
<dbReference type="GO" id="GO:0051536">
    <property type="term" value="F:iron-sulfur cluster binding"/>
    <property type="evidence" value="ECO:0007669"/>
    <property type="project" value="UniProtKB-KW"/>
</dbReference>
<dbReference type="InterPro" id="IPR058240">
    <property type="entry name" value="rSAM_sf"/>
</dbReference>
<sequence>MREIQYKTFSLRTHKINWLLKRPNVCQFELTFGCNLHCKHCYTDCYNKPAYLKKELKTREVKFILDKVYKAGVIWLCFTGGDPLTRKDFLDIYSDAKDKGFIITLFTNGYSMTEEIAK</sequence>
<reference evidence="6" key="1">
    <citation type="journal article" date="2014" name="Front. Microbiol.">
        <title>High frequency of phylogenetically diverse reductive dehalogenase-homologous genes in deep subseafloor sedimentary metagenomes.</title>
        <authorList>
            <person name="Kawai M."/>
            <person name="Futagami T."/>
            <person name="Toyoda A."/>
            <person name="Takaki Y."/>
            <person name="Nishi S."/>
            <person name="Hori S."/>
            <person name="Arai W."/>
            <person name="Tsubouchi T."/>
            <person name="Morono Y."/>
            <person name="Uchiyama I."/>
            <person name="Ito T."/>
            <person name="Fujiyama A."/>
            <person name="Inagaki F."/>
            <person name="Takami H."/>
        </authorList>
    </citation>
    <scope>NUCLEOTIDE SEQUENCE</scope>
    <source>
        <strain evidence="6">Expedition CK06-06</strain>
    </source>
</reference>